<dbReference type="InterPro" id="IPR012337">
    <property type="entry name" value="RNaseH-like_sf"/>
</dbReference>
<dbReference type="PANTHER" id="PTHR46880:SF5">
    <property type="entry name" value="DUF4371 DOMAIN-CONTAINING PROTEIN"/>
    <property type="match status" value="1"/>
</dbReference>
<feature type="region of interest" description="Disordered" evidence="1">
    <location>
        <begin position="132"/>
        <end position="249"/>
    </location>
</feature>
<dbReference type="AlphaFoldDB" id="C5LGW3"/>
<dbReference type="InterPro" id="IPR008906">
    <property type="entry name" value="HATC_C_dom"/>
</dbReference>
<dbReference type="Pfam" id="PF05699">
    <property type="entry name" value="Dimer_Tnp_hAT"/>
    <property type="match status" value="1"/>
</dbReference>
<evidence type="ECO:0000259" key="2">
    <source>
        <dbReference type="Pfam" id="PF05699"/>
    </source>
</evidence>
<protein>
    <recommendedName>
        <fullName evidence="2">HAT C-terminal dimerisation domain-containing protein</fullName>
    </recommendedName>
</protein>
<dbReference type="EMBL" id="GG681941">
    <property type="protein sequence ID" value="EER04030.1"/>
    <property type="molecule type" value="Genomic_DNA"/>
</dbReference>
<dbReference type="RefSeq" id="XP_002772214.1">
    <property type="nucleotide sequence ID" value="XM_002772168.1"/>
</dbReference>
<dbReference type="OrthoDB" id="6159421at2759"/>
<evidence type="ECO:0000313" key="3">
    <source>
        <dbReference type="EMBL" id="EER04030.1"/>
    </source>
</evidence>
<name>C5LGW3_PERM5</name>
<feature type="domain" description="HAT C-terminal dimerisation" evidence="2">
    <location>
        <begin position="839"/>
        <end position="877"/>
    </location>
</feature>
<feature type="region of interest" description="Disordered" evidence="1">
    <location>
        <begin position="63"/>
        <end position="85"/>
    </location>
</feature>
<dbReference type="SUPFAM" id="SSF53098">
    <property type="entry name" value="Ribonuclease H-like"/>
    <property type="match status" value="1"/>
</dbReference>
<dbReference type="Proteomes" id="UP000007800">
    <property type="component" value="Unassembled WGS sequence"/>
</dbReference>
<keyword evidence="4" id="KW-1185">Reference proteome</keyword>
<gene>
    <name evidence="3" type="ORF">Pmar_PMAR015367</name>
</gene>
<reference evidence="3 4" key="1">
    <citation type="submission" date="2008-07" db="EMBL/GenBank/DDBJ databases">
        <authorList>
            <person name="El-Sayed N."/>
            <person name="Caler E."/>
            <person name="Inman J."/>
            <person name="Amedeo P."/>
            <person name="Hass B."/>
            <person name="Wortman J."/>
        </authorList>
    </citation>
    <scope>NUCLEOTIDE SEQUENCE [LARGE SCALE GENOMIC DNA]</scope>
    <source>
        <strain evidence="4">ATCC 50983 / TXsc</strain>
    </source>
</reference>
<evidence type="ECO:0000256" key="1">
    <source>
        <dbReference type="SAM" id="MobiDB-lite"/>
    </source>
</evidence>
<accession>C5LGW3</accession>
<dbReference type="GeneID" id="9044955"/>
<organism evidence="4">
    <name type="scientific">Perkinsus marinus (strain ATCC 50983 / TXsc)</name>
    <dbReference type="NCBI Taxonomy" id="423536"/>
    <lineage>
        <taxon>Eukaryota</taxon>
        <taxon>Sar</taxon>
        <taxon>Alveolata</taxon>
        <taxon>Perkinsozoa</taxon>
        <taxon>Perkinsea</taxon>
        <taxon>Perkinsida</taxon>
        <taxon>Perkinsidae</taxon>
        <taxon>Perkinsus</taxon>
    </lineage>
</organism>
<feature type="compositionally biased region" description="Low complexity" evidence="1">
    <location>
        <begin position="135"/>
        <end position="149"/>
    </location>
</feature>
<dbReference type="PANTHER" id="PTHR46880">
    <property type="entry name" value="RAS-ASSOCIATING DOMAIN-CONTAINING PROTEIN"/>
    <property type="match status" value="1"/>
</dbReference>
<feature type="compositionally biased region" description="Polar residues" evidence="1">
    <location>
        <begin position="211"/>
        <end position="231"/>
    </location>
</feature>
<evidence type="ECO:0000313" key="4">
    <source>
        <dbReference type="Proteomes" id="UP000007800"/>
    </source>
</evidence>
<proteinExistence type="predicted"/>
<dbReference type="GO" id="GO:0046983">
    <property type="term" value="F:protein dimerization activity"/>
    <property type="evidence" value="ECO:0007669"/>
    <property type="project" value="InterPro"/>
</dbReference>
<sequence length="1220" mass="135646">MATPEKNFLGFLPPAEEFGDAALRADLEDIVKTGHLDHIKQALSVYRRKRTKAHNAVKETRRLVANEPLEGTDSAPSSAERAEREQTLANQSQLWSDFNKVCRSLEKVEEAIEFAAVFHKVVEEGFTDDEGAGWVTPSSSPSHSPVVSSARKYGRADPPVKAESSYDNMKAFLQKMQAKQSSSSSSSSSQVRGPGNGTAAAVERREEQEQNRSTAPQEANATPSIGVNVQGSPEVDLSDGAEPHPKQQKSFRSVHAEWVEETPEGYYCKVCRPAYLRGDLLLKDAAEKYFVGKLVGNRQQPGRKAKAHAVDAAHVSLVTRAGVDSGSARQRGALSALYDASARSKMLQLKTEKAGLLSYIEGLYFLTKEEIPHTTKFGSLLNLLYRFSPELRAFGVTRPGNATYRSTTTATDIIDSMAAVLDLSTTNGIRQSINHYGEFSVMADESTAHSTSILSVYVRHVDCKTTEVCESLLHLQALTDTKAQTIYDAINNALLSRNLPVSSIHSVSFDGCSCMSSSHQGVYGLILEGWAGYIKFIHCRSHRLQLVAKTVARDTHVAIQECIENVQSLYSLFSKSNKKTSLLKECSVEMRDVGERYRGLIDVAPTRWLSTSQAISRLISILHIVLSALTKIGQDRDYSADDRSRVKGLLSYFTRDTNIQVLLVLGRILGAMAKLSEAFQKVGITYPIAVKRTDELIEELSELNTEASVAALVTNGLRELHGSVREQIVSRRRRAAAGPPEASIYNVVSPYLTDIVAEIKSRFKDDVLFLMTMDRFDSSRWTRDVAGLVAVKLEGRQCTWKGALQEEVAFMKKDLEFDPIAEGDNFHRCFLMRDRLVALYPNHARLCSVVLCLPSSTASVERCFNLSTRIADDHRSMTNRGFSGRAVNAQTVTKVDLPKLKDRFSLAHHLRVCENMLIEAEVGEMSGSDFVPLPRLRYNVVTKILGTLESHKRIFELGTDRAEQTDHDWKAVKKALLGTHAKRESLVAEFRSSLLRMKYSTVDEFSADARKLHSMAGRLFGLENTYEIRGLVETLVGKLPTERASALISEIHRIAKLGAYSPDWPLSLEFDDSDNSVLGILNRLERQEGAVRSLKTVSRHDTARMAEVEEEYEGMVAMESERKSPNLSSKPTKLGAHPPNSARTWCAQFPEDSLIKVYECWGDMLKSKVPEMVGSFALKTRFRRNPIFRIVALKTVADRSEIIGRLKKEGVRAEAFTPFQ</sequence>
<dbReference type="InParanoid" id="C5LGW3"/>